<proteinExistence type="inferred from homology"/>
<dbReference type="EC" id="5.6.2.3" evidence="3"/>
<dbReference type="GO" id="GO:0043139">
    <property type="term" value="F:5'-3' DNA helicase activity"/>
    <property type="evidence" value="ECO:0007669"/>
    <property type="project" value="UniProtKB-UniRule"/>
</dbReference>
<dbReference type="Pfam" id="PF13245">
    <property type="entry name" value="AAA_19"/>
    <property type="match status" value="1"/>
</dbReference>
<keyword evidence="3" id="KW-0540">Nuclease</keyword>
<accession>A0A8D5AL69</accession>
<dbReference type="HAMAP" id="MF_01487">
    <property type="entry name" value="RecD"/>
    <property type="match status" value="1"/>
</dbReference>
<keyword evidence="3" id="KW-0378">Hydrolase</keyword>
<dbReference type="GO" id="GO:0017116">
    <property type="term" value="F:single-stranded DNA helicase activity"/>
    <property type="evidence" value="ECO:0007669"/>
    <property type="project" value="TreeGrafter"/>
</dbReference>
<reference evidence="5" key="1">
    <citation type="submission" date="2019-06" db="EMBL/GenBank/DDBJ databases">
        <title>Complete genome sequence of Methylogaea oryzae strain JCM16910.</title>
        <authorList>
            <person name="Asakawa S."/>
        </authorList>
    </citation>
    <scope>NUCLEOTIDE SEQUENCE</scope>
    <source>
        <strain evidence="5">E10</strain>
    </source>
</reference>
<comment type="catalytic activity">
    <reaction evidence="3">
        <text>ATP + H2O = ADP + phosphate + H(+)</text>
        <dbReference type="Rhea" id="RHEA:13065"/>
        <dbReference type="ChEBI" id="CHEBI:15377"/>
        <dbReference type="ChEBI" id="CHEBI:15378"/>
        <dbReference type="ChEBI" id="CHEBI:30616"/>
        <dbReference type="ChEBI" id="CHEBI:43474"/>
        <dbReference type="ChEBI" id="CHEBI:456216"/>
        <dbReference type="EC" id="5.6.2.3"/>
    </reaction>
</comment>
<dbReference type="PANTHER" id="PTHR43788">
    <property type="entry name" value="DNA2/NAM7 HELICASE FAMILY MEMBER"/>
    <property type="match status" value="1"/>
</dbReference>
<keyword evidence="1 3" id="KW-0547">Nucleotide-binding</keyword>
<dbReference type="GO" id="GO:0009338">
    <property type="term" value="C:exodeoxyribonuclease V complex"/>
    <property type="evidence" value="ECO:0007669"/>
    <property type="project" value="InterPro"/>
</dbReference>
<dbReference type="InterPro" id="IPR050534">
    <property type="entry name" value="Coronavir_polyprotein_1ab"/>
</dbReference>
<keyword evidence="3" id="KW-0413">Isomerase</keyword>
<dbReference type="CDD" id="cd18809">
    <property type="entry name" value="SF1_C_RecD"/>
    <property type="match status" value="1"/>
</dbReference>
<comment type="subunit">
    <text evidence="3">Heterotrimer of RecB, RecC and RecD. All subunits contribute to DNA-binding.</text>
</comment>
<dbReference type="Pfam" id="PF13538">
    <property type="entry name" value="UvrD_C_2"/>
    <property type="match status" value="1"/>
</dbReference>
<dbReference type="InterPro" id="IPR003593">
    <property type="entry name" value="AAA+_ATPase"/>
</dbReference>
<dbReference type="RefSeq" id="WP_221047173.1">
    <property type="nucleotide sequence ID" value="NZ_AP019782.1"/>
</dbReference>
<dbReference type="GO" id="GO:0005524">
    <property type="term" value="F:ATP binding"/>
    <property type="evidence" value="ECO:0007669"/>
    <property type="project" value="UniProtKB-UniRule"/>
</dbReference>
<dbReference type="Proteomes" id="UP000824988">
    <property type="component" value="Chromosome"/>
</dbReference>
<dbReference type="NCBIfam" id="TIGR01447">
    <property type="entry name" value="recD"/>
    <property type="match status" value="1"/>
</dbReference>
<dbReference type="GO" id="GO:0008854">
    <property type="term" value="F:exodeoxyribonuclease V activity"/>
    <property type="evidence" value="ECO:0007669"/>
    <property type="project" value="InterPro"/>
</dbReference>
<dbReference type="PANTHER" id="PTHR43788:SF6">
    <property type="entry name" value="DNA HELICASE B"/>
    <property type="match status" value="1"/>
</dbReference>
<dbReference type="AlphaFoldDB" id="A0A8D5AL69"/>
<evidence type="ECO:0000256" key="2">
    <source>
        <dbReference type="ARBA" id="ARBA00022840"/>
    </source>
</evidence>
<sequence>MTETYSPLAEQFAACLGRLHPQAPESVLDLARRVCLAVEEGHVCLDLAGGFGATDEPTTSGPLSLRERDRVRGLNDHGFLTSPHPNPLPEGEGAGGIIGAPGEHTPLVLDGARLYLARYWHYETRLAQQLLQRAAFCDDVDLPKLRRDLDRLFTHNTQQPDWQRAAAAAAVLRRFCVISGGPGTGKTTTVIRILAALQSQAGGGLRIGLAAPTGKAAARMQDAIRGAKLSLGFDADTVAAIPENALTLHRLLGSRPDSVYFRHNAERPLPLDVLVVDEASMIDLALMAKLLDALPPGCRLILLGDKDQLASVEAGSVFGDICAGGRYSDGFLALLREAGAPVAAAGEGPASSPLSDSILLLRHSHRFAADSGIGALARLFNDGQAEPALALLARGENGIAWQQGRFAQLKDDLLRRMEEGYAGYFDAVRQGDAAAALAAFNRFRALTAHREGDGGAENLNRLLEERLKQRRNLNYRTVWYPGRAVMISRNDYNLRLFNGDIGIALEDGGQLRVFFEDGEGRVRGLAPGRLPEHQPVYAMTVHKSQGSEFDEVLLALPDQASPVLNRPLAYTAVTRAKQRAEIWGTAEALTRALAALPARASGLRERLWGG</sequence>
<evidence type="ECO:0000259" key="4">
    <source>
        <dbReference type="SMART" id="SM00382"/>
    </source>
</evidence>
<name>A0A8D5AL69_9GAMM</name>
<keyword evidence="6" id="KW-1185">Reference proteome</keyword>
<keyword evidence="2 3" id="KW-0067">ATP-binding</keyword>
<dbReference type="InterPro" id="IPR006344">
    <property type="entry name" value="RecD"/>
</dbReference>
<comment type="similarity">
    <text evidence="3">Belongs to the RecD family.</text>
</comment>
<dbReference type="CDD" id="cd17933">
    <property type="entry name" value="DEXSc_RecD-like"/>
    <property type="match status" value="1"/>
</dbReference>
<keyword evidence="3" id="KW-0234">DNA repair</keyword>
<feature type="binding site" evidence="3">
    <location>
        <begin position="180"/>
        <end position="187"/>
    </location>
    <ligand>
        <name>ATP</name>
        <dbReference type="ChEBI" id="CHEBI:30616"/>
    </ligand>
</feature>
<keyword evidence="3" id="KW-0269">Exonuclease</keyword>
<keyword evidence="3" id="KW-0347">Helicase</keyword>
<comment type="function">
    <text evidence="3">A helicase/nuclease that prepares dsDNA breaks (DSB) for recombinational DNA repair. Binds to DSBs and unwinds DNA via a highly rapid and processive ATP-dependent bidirectional helicase activity. Unwinds dsDNA until it encounters a Chi (crossover hotspot instigator) sequence from the 3' direction. Cuts ssDNA a few nucleotides 3' to the Chi site. The properties and activities of the enzyme are changed at Chi. The Chi-altered holoenzyme produces a long 3'-ssDNA overhang and facilitates RecA-binding to the ssDNA for homologous DNA recombination and repair. Holoenzyme degrades any linearized DNA that is unable to undergo homologous recombination. In the holoenzyme this subunit has ssDNA-dependent ATPase and 5'-3' helicase activity. When added to pre-assembled RecBC greatly stimulates nuclease activity and augments holoenzyme processivity. Negatively regulates the RecA-loading ability of RecBCD.</text>
</comment>
<dbReference type="SMART" id="SM00382">
    <property type="entry name" value="AAA"/>
    <property type="match status" value="1"/>
</dbReference>
<evidence type="ECO:0000313" key="6">
    <source>
        <dbReference type="Proteomes" id="UP000824988"/>
    </source>
</evidence>
<keyword evidence="3" id="KW-0227">DNA damage</keyword>
<evidence type="ECO:0000313" key="5">
    <source>
        <dbReference type="EMBL" id="BBL71791.1"/>
    </source>
</evidence>
<evidence type="ECO:0000256" key="1">
    <source>
        <dbReference type="ARBA" id="ARBA00022741"/>
    </source>
</evidence>
<dbReference type="EMBL" id="AP019782">
    <property type="protein sequence ID" value="BBL71791.1"/>
    <property type="molecule type" value="Genomic_DNA"/>
</dbReference>
<dbReference type="InterPro" id="IPR049550">
    <property type="entry name" value="RecD_N"/>
</dbReference>
<keyword evidence="3" id="KW-0238">DNA-binding</keyword>
<dbReference type="GO" id="GO:0000724">
    <property type="term" value="P:double-strand break repair via homologous recombination"/>
    <property type="evidence" value="ECO:0007669"/>
    <property type="project" value="UniProtKB-UniRule"/>
</dbReference>
<dbReference type="KEGG" id="moz:MoryE10_23970"/>
<organism evidence="5 6">
    <name type="scientific">Methylogaea oryzae</name>
    <dbReference type="NCBI Taxonomy" id="1295382"/>
    <lineage>
        <taxon>Bacteria</taxon>
        <taxon>Pseudomonadati</taxon>
        <taxon>Pseudomonadota</taxon>
        <taxon>Gammaproteobacteria</taxon>
        <taxon>Methylococcales</taxon>
        <taxon>Methylococcaceae</taxon>
        <taxon>Methylogaea</taxon>
    </lineage>
</organism>
<dbReference type="InterPro" id="IPR027785">
    <property type="entry name" value="UvrD-like_helicase_C"/>
</dbReference>
<protein>
    <recommendedName>
        <fullName evidence="3">RecBCD enzyme subunit RecD</fullName>
        <ecNumber evidence="3">5.6.2.3</ecNumber>
    </recommendedName>
    <alternativeName>
        <fullName evidence="3">DNA 5'-3' helicase subunit RecD</fullName>
    </alternativeName>
    <alternativeName>
        <fullName evidence="3">Exonuclease V subunit RecD</fullName>
        <shortName evidence="3">ExoV subunit RecD</shortName>
    </alternativeName>
    <alternativeName>
        <fullName evidence="3">Helicase/nuclease RecBCD subunit RecD</fullName>
    </alternativeName>
</protein>
<dbReference type="GO" id="GO:0003677">
    <property type="term" value="F:DNA binding"/>
    <property type="evidence" value="ECO:0007669"/>
    <property type="project" value="UniProtKB-UniRule"/>
</dbReference>
<dbReference type="Pfam" id="PF21185">
    <property type="entry name" value="RecD_N"/>
    <property type="match status" value="1"/>
</dbReference>
<evidence type="ECO:0000256" key="3">
    <source>
        <dbReference type="HAMAP-Rule" id="MF_01487"/>
    </source>
</evidence>
<gene>
    <name evidence="3 5" type="primary">recD</name>
    <name evidence="5" type="ORF">MoryE10_23970</name>
</gene>
<feature type="domain" description="AAA+ ATPase" evidence="4">
    <location>
        <begin position="172"/>
        <end position="328"/>
    </location>
</feature>
<comment type="miscellaneous">
    <text evidence="3">In the RecBCD complex, RecB has a slow 3'-5' helicase, an exonuclease activity and loads RecA onto ssDNA, RecD has a fast 5'-3' helicase activity, while RecC stimulates the ATPase and processivity of the RecB helicase and contributes to recognition of the Chi site.</text>
</comment>